<dbReference type="AlphaFoldDB" id="A0A229SQ56"/>
<dbReference type="OrthoDB" id="122135at2"/>
<accession>A0A229SQ56</accession>
<dbReference type="Gene3D" id="1.10.10.10">
    <property type="entry name" value="Winged helix-like DNA-binding domain superfamily/Winged helix DNA-binding domain"/>
    <property type="match status" value="1"/>
</dbReference>
<dbReference type="PANTHER" id="PTHR33164">
    <property type="entry name" value="TRANSCRIPTIONAL REGULATOR, MARR FAMILY"/>
    <property type="match status" value="1"/>
</dbReference>
<dbReference type="PROSITE" id="PS50995">
    <property type="entry name" value="HTH_MARR_2"/>
    <property type="match status" value="1"/>
</dbReference>
<dbReference type="EMBL" id="NMUL01000053">
    <property type="protein sequence ID" value="OXM60910.1"/>
    <property type="molecule type" value="Genomic_DNA"/>
</dbReference>
<dbReference type="RefSeq" id="WP_093952920.1">
    <property type="nucleotide sequence ID" value="NZ_NMUL01000053.1"/>
</dbReference>
<dbReference type="SMART" id="SM00347">
    <property type="entry name" value="HTH_MARR"/>
    <property type="match status" value="1"/>
</dbReference>
<dbReference type="SUPFAM" id="SSF46785">
    <property type="entry name" value="Winged helix' DNA-binding domain"/>
    <property type="match status" value="1"/>
</dbReference>
<comment type="caution">
    <text evidence="2">The sequence shown here is derived from an EMBL/GenBank/DDBJ whole genome shotgun (WGS) entry which is preliminary data.</text>
</comment>
<proteinExistence type="predicted"/>
<dbReference type="GO" id="GO:0006950">
    <property type="term" value="P:response to stress"/>
    <property type="evidence" value="ECO:0007669"/>
    <property type="project" value="TreeGrafter"/>
</dbReference>
<keyword evidence="3" id="KW-1185">Reference proteome</keyword>
<organism evidence="2 3">
    <name type="scientific">Amycolatopsis vastitatis</name>
    <dbReference type="NCBI Taxonomy" id="1905142"/>
    <lineage>
        <taxon>Bacteria</taxon>
        <taxon>Bacillati</taxon>
        <taxon>Actinomycetota</taxon>
        <taxon>Actinomycetes</taxon>
        <taxon>Pseudonocardiales</taxon>
        <taxon>Pseudonocardiaceae</taxon>
        <taxon>Amycolatopsis</taxon>
    </lineage>
</organism>
<dbReference type="InterPro" id="IPR039422">
    <property type="entry name" value="MarR/SlyA-like"/>
</dbReference>
<dbReference type="GO" id="GO:0003700">
    <property type="term" value="F:DNA-binding transcription factor activity"/>
    <property type="evidence" value="ECO:0007669"/>
    <property type="project" value="InterPro"/>
</dbReference>
<dbReference type="PANTHER" id="PTHR33164:SF43">
    <property type="entry name" value="HTH-TYPE TRANSCRIPTIONAL REPRESSOR YETL"/>
    <property type="match status" value="1"/>
</dbReference>
<dbReference type="InterPro" id="IPR000835">
    <property type="entry name" value="HTH_MarR-typ"/>
</dbReference>
<evidence type="ECO:0000313" key="2">
    <source>
        <dbReference type="EMBL" id="OXM60910.1"/>
    </source>
</evidence>
<dbReference type="InterPro" id="IPR036390">
    <property type="entry name" value="WH_DNA-bd_sf"/>
</dbReference>
<dbReference type="Proteomes" id="UP000215199">
    <property type="component" value="Unassembled WGS sequence"/>
</dbReference>
<dbReference type="PRINTS" id="PR00598">
    <property type="entry name" value="HTHMARR"/>
</dbReference>
<dbReference type="Pfam" id="PF12802">
    <property type="entry name" value="MarR_2"/>
    <property type="match status" value="1"/>
</dbReference>
<gene>
    <name evidence="2" type="ORF">CF165_40760</name>
</gene>
<sequence>MPRETGPPARLRRWTGFLLAWVAASGAEHYGRALLSAGLKTHHLGVLVLLQDGPMVQSRLSEHLGVFKPVMVSLINDLEAMALVRRVPHPTDRRAVEVHLLPAGRNRIRTAEKVSRSATDEFFAPLTQAERRVFHELLAKLADRPPAPE</sequence>
<evidence type="ECO:0000313" key="3">
    <source>
        <dbReference type="Proteomes" id="UP000215199"/>
    </source>
</evidence>
<dbReference type="InterPro" id="IPR036388">
    <property type="entry name" value="WH-like_DNA-bd_sf"/>
</dbReference>
<name>A0A229SQ56_9PSEU</name>
<protein>
    <submittedName>
        <fullName evidence="2">MarR family transcriptional regulator</fullName>
    </submittedName>
</protein>
<reference evidence="3" key="1">
    <citation type="submission" date="2017-07" db="EMBL/GenBank/DDBJ databases">
        <title>Comparative genome mining reveals phylogenetic distribution patterns of secondary metabolites in Amycolatopsis.</title>
        <authorList>
            <person name="Adamek M."/>
            <person name="Alanjary M."/>
            <person name="Sales-Ortells H."/>
            <person name="Goodfellow M."/>
            <person name="Bull A.T."/>
            <person name="Kalinowski J."/>
            <person name="Ziemert N."/>
        </authorList>
    </citation>
    <scope>NUCLEOTIDE SEQUENCE [LARGE SCALE GENOMIC DNA]</scope>
    <source>
        <strain evidence="3">H5</strain>
    </source>
</reference>
<feature type="domain" description="HTH marR-type" evidence="1">
    <location>
        <begin position="1"/>
        <end position="143"/>
    </location>
</feature>
<evidence type="ECO:0000259" key="1">
    <source>
        <dbReference type="PROSITE" id="PS50995"/>
    </source>
</evidence>